<gene>
    <name evidence="2" type="ORF">HHJ67_01610</name>
</gene>
<accession>A0A7Y0YBB3</accession>
<proteinExistence type="predicted"/>
<evidence type="ECO:0000313" key="3">
    <source>
        <dbReference type="Proteomes" id="UP000553981"/>
    </source>
</evidence>
<sequence>MKIFAHRGLNRKAPENTLPAFRLAHEAGVEWIETDVDILGDGTAVILHDSTLDRTTDRCGSMYDLTVADLDQISAGAKFGDSTSYRHERIPLLTDLLTFLKESHMKCNLEVKSNEAGGAMSRRLVDTVLREIQDVSPTELLISSFNHVFLYQIHQQRPDLQLACLFTKECLWEDAVSRCEQVGATAIHPEDSGLTIEITKRLQDAGLQINVWTVNDPTRARELASWGVDGIFTDIADEMRASLGD</sequence>
<dbReference type="CDD" id="cd08562">
    <property type="entry name" value="GDPD_EcUgpQ_like"/>
    <property type="match status" value="1"/>
</dbReference>
<dbReference type="GO" id="GO:0008081">
    <property type="term" value="F:phosphoric diester hydrolase activity"/>
    <property type="evidence" value="ECO:0007669"/>
    <property type="project" value="InterPro"/>
</dbReference>
<comment type="caution">
    <text evidence="2">The sequence shown here is derived from an EMBL/GenBank/DDBJ whole genome shotgun (WGS) entry which is preliminary data.</text>
</comment>
<protein>
    <submittedName>
        <fullName evidence="2">Glycerophosphoryl diester phosphodiesterase</fullName>
    </submittedName>
</protein>
<dbReference type="PROSITE" id="PS51704">
    <property type="entry name" value="GP_PDE"/>
    <property type="match status" value="1"/>
</dbReference>
<organism evidence="2 3">
    <name type="scientific">Mobiluncus curtisii</name>
    <dbReference type="NCBI Taxonomy" id="2051"/>
    <lineage>
        <taxon>Bacteria</taxon>
        <taxon>Bacillati</taxon>
        <taxon>Actinomycetota</taxon>
        <taxon>Actinomycetes</taxon>
        <taxon>Actinomycetales</taxon>
        <taxon>Actinomycetaceae</taxon>
        <taxon>Mobiluncus</taxon>
    </lineage>
</organism>
<dbReference type="RefSeq" id="WP_004010231.1">
    <property type="nucleotide sequence ID" value="NZ_CAMYEK010000002.1"/>
</dbReference>
<evidence type="ECO:0000259" key="1">
    <source>
        <dbReference type="PROSITE" id="PS51704"/>
    </source>
</evidence>
<dbReference type="Gene3D" id="3.20.20.190">
    <property type="entry name" value="Phosphatidylinositol (PI) phosphodiesterase"/>
    <property type="match status" value="1"/>
</dbReference>
<dbReference type="GO" id="GO:0006629">
    <property type="term" value="P:lipid metabolic process"/>
    <property type="evidence" value="ECO:0007669"/>
    <property type="project" value="InterPro"/>
</dbReference>
<dbReference type="AlphaFoldDB" id="A0A7Y0YBB3"/>
<dbReference type="PANTHER" id="PTHR46211:SF14">
    <property type="entry name" value="GLYCEROPHOSPHODIESTER PHOSPHODIESTERASE"/>
    <property type="match status" value="1"/>
</dbReference>
<feature type="domain" description="GP-PDE" evidence="1">
    <location>
        <begin position="1"/>
        <end position="243"/>
    </location>
</feature>
<dbReference type="Pfam" id="PF03009">
    <property type="entry name" value="GDPD"/>
    <property type="match status" value="1"/>
</dbReference>
<dbReference type="PANTHER" id="PTHR46211">
    <property type="entry name" value="GLYCEROPHOSPHORYL DIESTER PHOSPHODIESTERASE"/>
    <property type="match status" value="1"/>
</dbReference>
<dbReference type="SUPFAM" id="SSF51695">
    <property type="entry name" value="PLC-like phosphodiesterases"/>
    <property type="match status" value="1"/>
</dbReference>
<reference evidence="2 3" key="1">
    <citation type="submission" date="2020-04" db="EMBL/GenBank/DDBJ databases">
        <title>Antimicrobial susceptibility and clonality of vaginal-derived multi-drug resistant Mobiluncus isolates in China.</title>
        <authorList>
            <person name="Zhang X."/>
        </authorList>
    </citation>
    <scope>NUCLEOTIDE SEQUENCE [LARGE SCALE GENOMIC DNA]</scope>
    <source>
        <strain evidence="2 3">19</strain>
    </source>
</reference>
<dbReference type="InterPro" id="IPR017946">
    <property type="entry name" value="PLC-like_Pdiesterase_TIM-brl"/>
</dbReference>
<dbReference type="EMBL" id="JABCUI010000001">
    <property type="protein sequence ID" value="NMW86454.1"/>
    <property type="molecule type" value="Genomic_DNA"/>
</dbReference>
<evidence type="ECO:0000313" key="2">
    <source>
        <dbReference type="EMBL" id="NMW86454.1"/>
    </source>
</evidence>
<dbReference type="Proteomes" id="UP000553981">
    <property type="component" value="Unassembled WGS sequence"/>
</dbReference>
<name>A0A7Y0YBB3_9ACTO</name>
<dbReference type="InterPro" id="IPR030395">
    <property type="entry name" value="GP_PDE_dom"/>
</dbReference>